<dbReference type="InterPro" id="IPR025493">
    <property type="entry name" value="DUF4384"/>
</dbReference>
<dbReference type="EMBL" id="LVJN01000020">
    <property type="protein sequence ID" value="OSM01582.1"/>
    <property type="molecule type" value="Genomic_DNA"/>
</dbReference>
<dbReference type="PANTHER" id="PTHR36194:SF1">
    <property type="entry name" value="S-LAYER-LIKE PROTEIN"/>
    <property type="match status" value="1"/>
</dbReference>
<feature type="chain" id="PRO_5012395415" description="DUF4384 domain-containing protein" evidence="1">
    <location>
        <begin position="23"/>
        <end position="317"/>
    </location>
</feature>
<dbReference type="PANTHER" id="PTHR36194">
    <property type="entry name" value="S-LAYER-LIKE PROTEIN"/>
    <property type="match status" value="1"/>
</dbReference>
<accession>A0A1Y2K0T1</accession>
<evidence type="ECO:0000313" key="4">
    <source>
        <dbReference type="Proteomes" id="UP000194003"/>
    </source>
</evidence>
<dbReference type="Pfam" id="PF14326">
    <property type="entry name" value="DUF4384"/>
    <property type="match status" value="1"/>
</dbReference>
<evidence type="ECO:0000256" key="1">
    <source>
        <dbReference type="SAM" id="SignalP"/>
    </source>
</evidence>
<keyword evidence="4" id="KW-1185">Reference proteome</keyword>
<feature type="signal peptide" evidence="1">
    <location>
        <begin position="1"/>
        <end position="22"/>
    </location>
</feature>
<protein>
    <recommendedName>
        <fullName evidence="2">DUF4384 domain-containing protein</fullName>
    </recommendedName>
</protein>
<organism evidence="3 4">
    <name type="scientific">Magnetofaba australis IT-1</name>
    <dbReference type="NCBI Taxonomy" id="1434232"/>
    <lineage>
        <taxon>Bacteria</taxon>
        <taxon>Pseudomonadati</taxon>
        <taxon>Pseudomonadota</taxon>
        <taxon>Magnetococcia</taxon>
        <taxon>Magnetococcales</taxon>
        <taxon>Magnetococcaceae</taxon>
        <taxon>Magnetofaba</taxon>
    </lineage>
</organism>
<dbReference type="STRING" id="1434232.MAIT1_01581"/>
<reference evidence="3 4" key="1">
    <citation type="journal article" date="2016" name="BMC Genomics">
        <title>Combined genomic and structural analyses of a cultured magnetotactic bacterium reveals its niche adaptation to a dynamic environment.</title>
        <authorList>
            <person name="Araujo A.C."/>
            <person name="Morillo V."/>
            <person name="Cypriano J."/>
            <person name="Teixeira L.C."/>
            <person name="Leao P."/>
            <person name="Lyra S."/>
            <person name="Almeida L.G."/>
            <person name="Bazylinski D.A."/>
            <person name="Vasconcellos A.T."/>
            <person name="Abreu F."/>
            <person name="Lins U."/>
        </authorList>
    </citation>
    <scope>NUCLEOTIDE SEQUENCE [LARGE SCALE GENOMIC DNA]</scope>
    <source>
        <strain evidence="3 4">IT-1</strain>
    </source>
</reference>
<feature type="domain" description="DUF4384" evidence="2">
    <location>
        <begin position="176"/>
        <end position="258"/>
    </location>
</feature>
<dbReference type="Gene3D" id="3.30.1660.40">
    <property type="entry name" value="FlgT, N-terminal domain"/>
    <property type="match status" value="1"/>
</dbReference>
<evidence type="ECO:0000259" key="2">
    <source>
        <dbReference type="Pfam" id="PF14326"/>
    </source>
</evidence>
<keyword evidence="1" id="KW-0732">Signal</keyword>
<dbReference type="AlphaFoldDB" id="A0A1Y2K0T1"/>
<evidence type="ECO:0000313" key="3">
    <source>
        <dbReference type="EMBL" id="OSM01582.1"/>
    </source>
</evidence>
<dbReference type="OrthoDB" id="9814546at2"/>
<dbReference type="InterPro" id="IPR038180">
    <property type="entry name" value="FlgT_N_sf"/>
</dbReference>
<proteinExistence type="predicted"/>
<dbReference type="RefSeq" id="WP_158089494.1">
    <property type="nucleotide sequence ID" value="NZ_LVJN01000020.1"/>
</dbReference>
<gene>
    <name evidence="3" type="ORF">MAIT1_01581</name>
</gene>
<sequence>MSRFTIRLLALFIAWGVASAQAQEAMFDPGDIGKPGSRVGMGMRSLGPAKTDEESRSLIVQADGYAYLGDDVTLRQARLTALAEAKRLALQSAHTYIDSSTTVENGMLSSDRIEAKTRGSVRVLEQKDHGLQDGRYHIWIKAEVRYDLTPPKGQEVKALTSASAPLTVRAWTDQKHYTAGQSVTIHLWGNRDFYARVVDVMADGSIVQLAPNRYRSETLFKGGVTHTLPDPQQGDRFQLTVSPPFGEDRIVVYASSNPLGAAATREIGMGLGQYAGDRASLANVTRGLTLTPTGGAQGSTAGVAEFHEAEWRFTTTP</sequence>
<dbReference type="Proteomes" id="UP000194003">
    <property type="component" value="Unassembled WGS sequence"/>
</dbReference>
<comment type="caution">
    <text evidence="3">The sequence shown here is derived from an EMBL/GenBank/DDBJ whole genome shotgun (WGS) entry which is preliminary data.</text>
</comment>
<name>A0A1Y2K0T1_9PROT</name>